<evidence type="ECO:0000313" key="1">
    <source>
        <dbReference type="EMBL" id="GAT47393.1"/>
    </source>
</evidence>
<protein>
    <submittedName>
        <fullName evidence="1">Uncharacterized protein</fullName>
    </submittedName>
</protein>
<dbReference type="InterPro" id="IPR027417">
    <property type="entry name" value="P-loop_NTPase"/>
</dbReference>
<proteinExistence type="predicted"/>
<dbReference type="Proteomes" id="UP000815677">
    <property type="component" value="Unassembled WGS sequence"/>
</dbReference>
<organism evidence="1 2">
    <name type="scientific">Mycena chlorophos</name>
    <name type="common">Agaric fungus</name>
    <name type="synonym">Agaricus chlorophos</name>
    <dbReference type="NCBI Taxonomy" id="658473"/>
    <lineage>
        <taxon>Eukaryota</taxon>
        <taxon>Fungi</taxon>
        <taxon>Dikarya</taxon>
        <taxon>Basidiomycota</taxon>
        <taxon>Agaricomycotina</taxon>
        <taxon>Agaricomycetes</taxon>
        <taxon>Agaricomycetidae</taxon>
        <taxon>Agaricales</taxon>
        <taxon>Marasmiineae</taxon>
        <taxon>Mycenaceae</taxon>
        <taxon>Mycena</taxon>
    </lineage>
</organism>
<feature type="non-terminal residue" evidence="1">
    <location>
        <position position="1"/>
    </location>
</feature>
<evidence type="ECO:0000313" key="2">
    <source>
        <dbReference type="Proteomes" id="UP000815677"/>
    </source>
</evidence>
<dbReference type="PANTHER" id="PTHR23274:SF11">
    <property type="entry name" value="ATP-DEPENDENT DNA HELICASE PIF1"/>
    <property type="match status" value="1"/>
</dbReference>
<dbReference type="EMBL" id="DF843442">
    <property type="protein sequence ID" value="GAT47393.1"/>
    <property type="molecule type" value="Genomic_DNA"/>
</dbReference>
<dbReference type="PANTHER" id="PTHR23274">
    <property type="entry name" value="DNA HELICASE-RELATED"/>
    <property type="match status" value="1"/>
</dbReference>
<reference evidence="1" key="1">
    <citation type="submission" date="2014-09" db="EMBL/GenBank/DDBJ databases">
        <title>Genome sequence of the luminous mushroom Mycena chlorophos for searching fungal bioluminescence genes.</title>
        <authorList>
            <person name="Tanaka Y."/>
            <person name="Kasuga D."/>
            <person name="Oba Y."/>
            <person name="Hase S."/>
            <person name="Sato K."/>
            <person name="Oba Y."/>
            <person name="Sakakibara Y."/>
        </authorList>
    </citation>
    <scope>NUCLEOTIDE SEQUENCE</scope>
</reference>
<name>A0ABQ0L8B2_MYCCL</name>
<accession>A0ABQ0L8B2</accession>
<keyword evidence="2" id="KW-1185">Reference proteome</keyword>
<dbReference type="SUPFAM" id="SSF52540">
    <property type="entry name" value="P-loop containing nucleoside triphosphate hydrolases"/>
    <property type="match status" value="1"/>
</dbReference>
<gene>
    <name evidence="1" type="ORF">MCHLO_04854</name>
</gene>
<sequence>IQWNAESLKRHEARTGQHVYTCCAEDFVPGRESGLTMRERLAITLATTKHSGKLDERVDVAVGMRVMVLFNISTEADLANGTRGDITGIILDSREPAPFATDPATGHTLLKYPPAAVLFKPDSSTFPALDGLPAGVIPVVPSTAKFTVKSGDGKVTITRRQLAMTAGYAFTDYKSQGQTIGYALIDLGKPPTGALTPFSAYVALSRSHGRENIRILRGFDTKLFTTHPSEMLRREDARLDGLTLETQTRYPANVSISA</sequence>